<evidence type="ECO:0000256" key="6">
    <source>
        <dbReference type="SAM" id="MobiDB-lite"/>
    </source>
</evidence>
<evidence type="ECO:0000256" key="5">
    <source>
        <dbReference type="ARBA" id="ARBA00023136"/>
    </source>
</evidence>
<reference evidence="8" key="1">
    <citation type="journal article" date="2021" name="Sci. Rep.">
        <title>Diploid genomic architecture of Nitzschia inconspicua, an elite biomass production diatom.</title>
        <authorList>
            <person name="Oliver A."/>
            <person name="Podell S."/>
            <person name="Pinowska A."/>
            <person name="Traller J.C."/>
            <person name="Smith S.R."/>
            <person name="McClure R."/>
            <person name="Beliaev A."/>
            <person name="Bohutskyi P."/>
            <person name="Hill E.A."/>
            <person name="Rabines A."/>
            <person name="Zheng H."/>
            <person name="Allen L.Z."/>
            <person name="Kuo A."/>
            <person name="Grigoriev I.V."/>
            <person name="Allen A.E."/>
            <person name="Hazlebeck D."/>
            <person name="Allen E.E."/>
        </authorList>
    </citation>
    <scope>NUCLEOTIDE SEQUENCE</scope>
    <source>
        <strain evidence="8">Hildebrandi</strain>
    </source>
</reference>
<name>A0A9K3LPB4_9STRA</name>
<keyword evidence="4 8" id="KW-0808">Transferase</keyword>
<dbReference type="PANTHER" id="PTHR43646">
    <property type="entry name" value="GLYCOSYLTRANSFERASE"/>
    <property type="match status" value="1"/>
</dbReference>
<feature type="domain" description="Glycosyltransferase 2-like" evidence="7">
    <location>
        <begin position="271"/>
        <end position="388"/>
    </location>
</feature>
<comment type="caution">
    <text evidence="8">The sequence shown here is derived from an EMBL/GenBank/DDBJ whole genome shotgun (WGS) entry which is preliminary data.</text>
</comment>
<dbReference type="GO" id="GO:0005886">
    <property type="term" value="C:plasma membrane"/>
    <property type="evidence" value="ECO:0007669"/>
    <property type="project" value="UniProtKB-SubCell"/>
</dbReference>
<protein>
    <submittedName>
        <fullName evidence="8">Family 2 glycosyl transferase</fullName>
    </submittedName>
</protein>
<evidence type="ECO:0000256" key="3">
    <source>
        <dbReference type="ARBA" id="ARBA00022676"/>
    </source>
</evidence>
<dbReference type="GO" id="GO:0016757">
    <property type="term" value="F:glycosyltransferase activity"/>
    <property type="evidence" value="ECO:0007669"/>
    <property type="project" value="UniProtKB-KW"/>
</dbReference>
<feature type="region of interest" description="Disordered" evidence="6">
    <location>
        <begin position="1"/>
        <end position="95"/>
    </location>
</feature>
<dbReference type="OrthoDB" id="43878at2759"/>
<dbReference type="Proteomes" id="UP000693970">
    <property type="component" value="Unassembled WGS sequence"/>
</dbReference>
<keyword evidence="2" id="KW-1003">Cell membrane</keyword>
<evidence type="ECO:0000256" key="4">
    <source>
        <dbReference type="ARBA" id="ARBA00022679"/>
    </source>
</evidence>
<keyword evidence="9" id="KW-1185">Reference proteome</keyword>
<organism evidence="8 9">
    <name type="scientific">Nitzschia inconspicua</name>
    <dbReference type="NCBI Taxonomy" id="303405"/>
    <lineage>
        <taxon>Eukaryota</taxon>
        <taxon>Sar</taxon>
        <taxon>Stramenopiles</taxon>
        <taxon>Ochrophyta</taxon>
        <taxon>Bacillariophyta</taxon>
        <taxon>Bacillariophyceae</taxon>
        <taxon>Bacillariophycidae</taxon>
        <taxon>Bacillariales</taxon>
        <taxon>Bacillariaceae</taxon>
        <taxon>Nitzschia</taxon>
    </lineage>
</organism>
<proteinExistence type="predicted"/>
<feature type="compositionally biased region" description="Basic and acidic residues" evidence="6">
    <location>
        <begin position="26"/>
        <end position="35"/>
    </location>
</feature>
<accession>A0A9K3LPB4</accession>
<evidence type="ECO:0000313" key="9">
    <source>
        <dbReference type="Proteomes" id="UP000693970"/>
    </source>
</evidence>
<dbReference type="Pfam" id="PF00535">
    <property type="entry name" value="Glycos_transf_2"/>
    <property type="match status" value="1"/>
</dbReference>
<reference evidence="8" key="2">
    <citation type="submission" date="2021-04" db="EMBL/GenBank/DDBJ databases">
        <authorList>
            <person name="Podell S."/>
        </authorList>
    </citation>
    <scope>NUCLEOTIDE SEQUENCE</scope>
    <source>
        <strain evidence="8">Hildebrandi</strain>
    </source>
</reference>
<evidence type="ECO:0000256" key="1">
    <source>
        <dbReference type="ARBA" id="ARBA00004236"/>
    </source>
</evidence>
<keyword evidence="3" id="KW-0328">Glycosyltransferase</keyword>
<sequence>MSSVADTIRAPPPLPSSSSSSSFVIIEHDDMKDSSRIQTPSTMKDSDSSVESKGSDNEETAQSDSTKINKSDELCHHDVEDRSRRSPVRIGGPGSRLPRIVESSLSWVLALSCLSVACWYYFVVGQAKTKRNGNQKKGENNDPLSSMPLMTHCPRELLSVATVEGLMERYQQLQSLIVQANLGKNHHSNDLLTFLRNNHSARRLSSLIMIQRHRRYELWHEFSTQLNAKRIKSDAKDTTPLLTTLISVWPKLVSLPKEEMTGVDTSNLDISVIVPLYKENGREFLTILMGWINTADDPTMIEFIIVDAGGCTHMTEVKAMLQPNNNYHIQHNLQDVIVNILDFKEGGGRGPCLNYGARYAQGRFFTFLHGDTRLSPHWDTAIRTALGTNSDGTVKTFCAFAFAIDRSPTAPRFVIKEHYDPPGLSAIETTANWRCRLFQLPYGDQGLSIPRYIFEFVGGYPDQCLMEDYELVQLLRQRCRVSSRGNSGMAVEQFQILPLRAYCSPRRWQSFGVLYVTFTNSRIVQLYNMAINNDSEDRTAEEAVNTKISCPMSADEALFCRYYGTSKPPPRKHLSHSPWEVELLEGDFHSKKQS</sequence>
<evidence type="ECO:0000313" key="8">
    <source>
        <dbReference type="EMBL" id="KAG7366125.1"/>
    </source>
</evidence>
<comment type="subcellular location">
    <subcellularLocation>
        <location evidence="1">Cell membrane</location>
    </subcellularLocation>
</comment>
<evidence type="ECO:0000259" key="7">
    <source>
        <dbReference type="Pfam" id="PF00535"/>
    </source>
</evidence>
<keyword evidence="5" id="KW-0472">Membrane</keyword>
<dbReference type="EMBL" id="JAGRRH010000007">
    <property type="protein sequence ID" value="KAG7366125.1"/>
    <property type="molecule type" value="Genomic_DNA"/>
</dbReference>
<dbReference type="InterPro" id="IPR001173">
    <property type="entry name" value="Glyco_trans_2-like"/>
</dbReference>
<dbReference type="AlphaFoldDB" id="A0A9K3LPB4"/>
<evidence type="ECO:0000256" key="2">
    <source>
        <dbReference type="ARBA" id="ARBA00022475"/>
    </source>
</evidence>
<dbReference type="PANTHER" id="PTHR43646:SF2">
    <property type="entry name" value="GLYCOSYLTRANSFERASE 2-LIKE DOMAIN-CONTAINING PROTEIN"/>
    <property type="match status" value="1"/>
</dbReference>
<gene>
    <name evidence="8" type="ORF">IV203_028795</name>
</gene>
<feature type="compositionally biased region" description="Basic and acidic residues" evidence="6">
    <location>
        <begin position="67"/>
        <end position="84"/>
    </location>
</feature>